<evidence type="ECO:0000256" key="2">
    <source>
        <dbReference type="ARBA" id="ARBA00011743"/>
    </source>
</evidence>
<dbReference type="EMBL" id="CAKLBY020000151">
    <property type="protein sequence ID" value="CAK7929076.1"/>
    <property type="molecule type" value="Genomic_DNA"/>
</dbReference>
<comment type="subunit">
    <text evidence="2">Tetramer of two components I and two components II.</text>
</comment>
<dbReference type="InterPro" id="IPR029062">
    <property type="entry name" value="Class_I_gatase-like"/>
</dbReference>
<dbReference type="EC" id="4.1.3.27" evidence="3"/>
<feature type="domain" description="Glutamine amidotransferase" evidence="8">
    <location>
        <begin position="104"/>
        <end position="291"/>
    </location>
</feature>
<evidence type="ECO:0000256" key="7">
    <source>
        <dbReference type="ARBA" id="ARBA00082672"/>
    </source>
</evidence>
<evidence type="ECO:0000256" key="6">
    <source>
        <dbReference type="ARBA" id="ARBA00022962"/>
    </source>
</evidence>
<keyword evidence="5" id="KW-0822">Tryptophan biosynthesis</keyword>
<dbReference type="GO" id="GO:0000162">
    <property type="term" value="P:L-tryptophan biosynthetic process"/>
    <property type="evidence" value="ECO:0007669"/>
    <property type="project" value="UniProtKB-KW"/>
</dbReference>
<organism evidence="9 10">
    <name type="scientific">Peronospora matthiolae</name>
    <dbReference type="NCBI Taxonomy" id="2874970"/>
    <lineage>
        <taxon>Eukaryota</taxon>
        <taxon>Sar</taxon>
        <taxon>Stramenopiles</taxon>
        <taxon>Oomycota</taxon>
        <taxon>Peronosporomycetes</taxon>
        <taxon>Peronosporales</taxon>
        <taxon>Peronosporaceae</taxon>
        <taxon>Peronospora</taxon>
    </lineage>
</organism>
<dbReference type="InterPro" id="IPR050472">
    <property type="entry name" value="Anth_synth/Amidotransfase"/>
</dbReference>
<dbReference type="FunFam" id="3.40.50.880:FF:000003">
    <property type="entry name" value="Anthranilate synthase component II"/>
    <property type="match status" value="1"/>
</dbReference>
<dbReference type="Pfam" id="PF00117">
    <property type="entry name" value="GATase"/>
    <property type="match status" value="1"/>
</dbReference>
<dbReference type="PANTHER" id="PTHR43418">
    <property type="entry name" value="MULTIFUNCTIONAL TRYPTOPHAN BIOSYNTHESIS PROTEIN-RELATED"/>
    <property type="match status" value="1"/>
</dbReference>
<dbReference type="CDD" id="cd01743">
    <property type="entry name" value="GATase1_Anthranilate_Synthase"/>
    <property type="match status" value="1"/>
</dbReference>
<evidence type="ECO:0000256" key="5">
    <source>
        <dbReference type="ARBA" id="ARBA00022822"/>
    </source>
</evidence>
<evidence type="ECO:0000256" key="3">
    <source>
        <dbReference type="ARBA" id="ARBA00012266"/>
    </source>
</evidence>
<comment type="caution">
    <text evidence="9">The sequence shown here is derived from an EMBL/GenBank/DDBJ whole genome shotgun (WGS) entry which is preliminary data.</text>
</comment>
<keyword evidence="5" id="KW-0028">Amino-acid biosynthesis</keyword>
<evidence type="ECO:0000313" key="10">
    <source>
        <dbReference type="Proteomes" id="UP001162060"/>
    </source>
</evidence>
<dbReference type="Gene3D" id="3.40.50.880">
    <property type="match status" value="1"/>
</dbReference>
<reference evidence="9" key="1">
    <citation type="submission" date="2024-01" db="EMBL/GenBank/DDBJ databases">
        <authorList>
            <person name="Webb A."/>
        </authorList>
    </citation>
    <scope>NUCLEOTIDE SEQUENCE</scope>
    <source>
        <strain evidence="9">Pm1</strain>
    </source>
</reference>
<proteinExistence type="predicted"/>
<evidence type="ECO:0000259" key="8">
    <source>
        <dbReference type="Pfam" id="PF00117"/>
    </source>
</evidence>
<evidence type="ECO:0000256" key="4">
    <source>
        <dbReference type="ARBA" id="ARBA00020654"/>
    </source>
</evidence>
<dbReference type="SUPFAM" id="SSF52317">
    <property type="entry name" value="Class I glutamine amidotransferase-like"/>
    <property type="match status" value="1"/>
</dbReference>
<dbReference type="PRINTS" id="PR00096">
    <property type="entry name" value="GATASE"/>
</dbReference>
<dbReference type="Proteomes" id="UP001162060">
    <property type="component" value="Unassembled WGS sequence"/>
</dbReference>
<protein>
    <recommendedName>
        <fullName evidence="4">Anthranilate synthase component 2</fullName>
        <ecNumber evidence="3">4.1.3.27</ecNumber>
    </recommendedName>
    <alternativeName>
        <fullName evidence="7">Anthranilate synthase, glutamine amidotransferase component</fullName>
    </alternativeName>
</protein>
<dbReference type="InterPro" id="IPR017926">
    <property type="entry name" value="GATASE"/>
</dbReference>
<name>A0AAV1U317_9STRA</name>
<accession>A0AAV1U317</accession>
<dbReference type="PRINTS" id="PR00097">
    <property type="entry name" value="ANTSNTHASEII"/>
</dbReference>
<gene>
    <name evidence="9" type="ORF">PM001_LOCUS14226</name>
</gene>
<dbReference type="PROSITE" id="PS51273">
    <property type="entry name" value="GATASE_TYPE_1"/>
    <property type="match status" value="1"/>
</dbReference>
<sequence>MSSSSMRFSFTGTHVGLHNVHVFAPHVLVHHEVHFAIGKALDCDLAQLHPHELRHVGSQLVVGVATEDLESIDLGLLGNRRGSWKRVFVTMTTTTTTTTTTRVLLIDNYDSFTYNIYQARLPYMTQLGASVEVKRNDQITIDEIHEMQPDRIMISPGPGYPVSAGVSCDVIRSFAGKVPIAGVCLGHQCMFEVFGGKVDHAGEIVHGKASVIAHDGKGLFQGMTPEFKAIRYHSLVGLPETLPDVLEVTATVKGTNMIMGVRHKEFKVEGWQFHPESILTEDGLKLIQNFLEM</sequence>
<dbReference type="InterPro" id="IPR006221">
    <property type="entry name" value="TrpG/PapA_dom"/>
</dbReference>
<dbReference type="GO" id="GO:0004049">
    <property type="term" value="F:anthranilate synthase activity"/>
    <property type="evidence" value="ECO:0007669"/>
    <property type="project" value="UniProtKB-EC"/>
</dbReference>
<dbReference type="PANTHER" id="PTHR43418:SF4">
    <property type="entry name" value="MULTIFUNCTIONAL TRYPTOPHAN BIOSYNTHESIS PROTEIN"/>
    <property type="match status" value="1"/>
</dbReference>
<dbReference type="GO" id="GO:0005829">
    <property type="term" value="C:cytosol"/>
    <property type="evidence" value="ECO:0007669"/>
    <property type="project" value="TreeGrafter"/>
</dbReference>
<dbReference type="AlphaFoldDB" id="A0AAV1U317"/>
<evidence type="ECO:0000256" key="1">
    <source>
        <dbReference type="ARBA" id="ARBA00004873"/>
    </source>
</evidence>
<dbReference type="NCBIfam" id="TIGR00566">
    <property type="entry name" value="trpG_papA"/>
    <property type="match status" value="1"/>
</dbReference>
<evidence type="ECO:0000313" key="9">
    <source>
        <dbReference type="EMBL" id="CAK7929076.1"/>
    </source>
</evidence>
<keyword evidence="6" id="KW-0315">Glutamine amidotransferase</keyword>
<comment type="pathway">
    <text evidence="1">Amino-acid biosynthesis; L-tryptophan biosynthesis; L-tryptophan from chorismate: step 1/5.</text>
</comment>
<keyword evidence="5" id="KW-0057">Aromatic amino acid biosynthesis</keyword>
<dbReference type="PRINTS" id="PR00099">
    <property type="entry name" value="CPSGATASE"/>
</dbReference>